<feature type="chain" id="PRO_5026765031" evidence="3">
    <location>
        <begin position="31"/>
        <end position="338"/>
    </location>
</feature>
<dbReference type="InterPro" id="IPR013151">
    <property type="entry name" value="Immunoglobulin_dom"/>
</dbReference>
<dbReference type="SMART" id="SM00409">
    <property type="entry name" value="IG"/>
    <property type="match status" value="1"/>
</dbReference>
<dbReference type="GO" id="GO:0005886">
    <property type="term" value="C:plasma membrane"/>
    <property type="evidence" value="ECO:0007669"/>
    <property type="project" value="InterPro"/>
</dbReference>
<keyword evidence="2" id="KW-0812">Transmembrane</keyword>
<evidence type="ECO:0000256" key="1">
    <source>
        <dbReference type="ARBA" id="ARBA00023319"/>
    </source>
</evidence>
<dbReference type="GeneID" id="113916488"/>
<feature type="transmembrane region" description="Helical" evidence="2">
    <location>
        <begin position="168"/>
        <end position="190"/>
    </location>
</feature>
<dbReference type="GO" id="GO:0002768">
    <property type="term" value="P:immune response-regulating cell surface receptor signaling pathway"/>
    <property type="evidence" value="ECO:0007669"/>
    <property type="project" value="InterPro"/>
</dbReference>
<evidence type="ECO:0000313" key="5">
    <source>
        <dbReference type="Proteomes" id="UP000515165"/>
    </source>
</evidence>
<sequence length="338" mass="38044">MKTLPGMLGIGKLCWVFFLIPHLGIWSINGEKSCNEQLYVKRYSIYTVLAGNSFDLKCPVKYCTNRPNVIWCKLEGKSCLSLGYKLQGYTSWNENENISVFILHFNHMLPGDTGSYRCSANFSSGLVESHSVTINVTEWTRNNSEYPLINTTSASGPPSTEVTDDRQWMLYSLLPLGALLLLITCFYLFCCLRRHQGGFHLPSEPQIMISSGTTHPSTKKTDGLIQVPSSHAEQKKLSDTAGREINLVDIPQPFRSEQIEVGTRQNPQTLPSETCTYDNDPWFRVQEESEVYSNPCLEENKQSIVYASLNHSVIGINPRQAKNVKEAPTEYAAICVRN</sequence>
<dbReference type="InterPro" id="IPR003599">
    <property type="entry name" value="Ig_sub"/>
</dbReference>
<dbReference type="Pfam" id="PF00047">
    <property type="entry name" value="ig"/>
    <property type="match status" value="1"/>
</dbReference>
<feature type="signal peptide" evidence="3">
    <location>
        <begin position="1"/>
        <end position="30"/>
    </location>
</feature>
<dbReference type="InterPro" id="IPR036179">
    <property type="entry name" value="Ig-like_dom_sf"/>
</dbReference>
<dbReference type="InterPro" id="IPR039257">
    <property type="entry name" value="BTLA"/>
</dbReference>
<evidence type="ECO:0000256" key="2">
    <source>
        <dbReference type="SAM" id="Phobius"/>
    </source>
</evidence>
<evidence type="ECO:0000256" key="3">
    <source>
        <dbReference type="SAM" id="SignalP"/>
    </source>
</evidence>
<keyword evidence="1" id="KW-0393">Immunoglobulin domain</keyword>
<dbReference type="CTD" id="151888"/>
<dbReference type="InterPro" id="IPR013783">
    <property type="entry name" value="Ig-like_fold"/>
</dbReference>
<dbReference type="GO" id="GO:0038023">
    <property type="term" value="F:signaling receptor activity"/>
    <property type="evidence" value="ECO:0007669"/>
    <property type="project" value="InterPro"/>
</dbReference>
<name>A0A6J2C3I9_ZALCA</name>
<dbReference type="RefSeq" id="XP_027438720.1">
    <property type="nucleotide sequence ID" value="XM_027582919.2"/>
</dbReference>
<evidence type="ECO:0000313" key="6">
    <source>
        <dbReference type="RefSeq" id="XP_027438720.1"/>
    </source>
</evidence>
<evidence type="ECO:0000259" key="4">
    <source>
        <dbReference type="PROSITE" id="PS50835"/>
    </source>
</evidence>
<keyword evidence="3" id="KW-0732">Signal</keyword>
<gene>
    <name evidence="6" type="primary">BTLA</name>
</gene>
<dbReference type="OrthoDB" id="9947981at2759"/>
<dbReference type="AlphaFoldDB" id="A0A6J2C3I9"/>
<dbReference type="PANTHER" id="PTHR37996">
    <property type="entry name" value="B- AND T-LYMPHOCYTE ATTENUATOR"/>
    <property type="match status" value="1"/>
</dbReference>
<accession>A0A6J2C3I9</accession>
<feature type="domain" description="Ig-like" evidence="4">
    <location>
        <begin position="21"/>
        <end position="133"/>
    </location>
</feature>
<keyword evidence="2" id="KW-1133">Transmembrane helix</keyword>
<proteinExistence type="predicted"/>
<organism evidence="5 6">
    <name type="scientific">Zalophus californianus</name>
    <name type="common">California sealion</name>
    <dbReference type="NCBI Taxonomy" id="9704"/>
    <lineage>
        <taxon>Eukaryota</taxon>
        <taxon>Metazoa</taxon>
        <taxon>Chordata</taxon>
        <taxon>Craniata</taxon>
        <taxon>Vertebrata</taxon>
        <taxon>Euteleostomi</taxon>
        <taxon>Mammalia</taxon>
        <taxon>Eutheria</taxon>
        <taxon>Laurasiatheria</taxon>
        <taxon>Carnivora</taxon>
        <taxon>Caniformia</taxon>
        <taxon>Pinnipedia</taxon>
        <taxon>Otariidae</taxon>
        <taxon>Zalophus</taxon>
    </lineage>
</organism>
<dbReference type="InterPro" id="IPR007110">
    <property type="entry name" value="Ig-like_dom"/>
</dbReference>
<dbReference type="PANTHER" id="PTHR37996:SF1">
    <property type="entry name" value="B- AND T-LYMPHOCYTE ATTENUATOR"/>
    <property type="match status" value="1"/>
</dbReference>
<protein>
    <submittedName>
        <fullName evidence="6">B- and T-lymphocyte attenuator isoform X4</fullName>
    </submittedName>
</protein>
<keyword evidence="2" id="KW-0472">Membrane</keyword>
<dbReference type="Gene3D" id="2.60.40.10">
    <property type="entry name" value="Immunoglobulins"/>
    <property type="match status" value="1"/>
</dbReference>
<dbReference type="PROSITE" id="PS50835">
    <property type="entry name" value="IG_LIKE"/>
    <property type="match status" value="1"/>
</dbReference>
<reference evidence="6" key="1">
    <citation type="submission" date="2025-08" db="UniProtKB">
        <authorList>
            <consortium name="RefSeq"/>
        </authorList>
    </citation>
    <scope>IDENTIFICATION</scope>
    <source>
        <tissue evidence="6">Blood</tissue>
    </source>
</reference>
<keyword evidence="5" id="KW-1185">Reference proteome</keyword>
<dbReference type="Proteomes" id="UP000515165">
    <property type="component" value="Chromosome 1"/>
</dbReference>
<dbReference type="SUPFAM" id="SSF48726">
    <property type="entry name" value="Immunoglobulin"/>
    <property type="match status" value="1"/>
</dbReference>